<keyword evidence="3" id="KW-1185">Reference proteome</keyword>
<feature type="signal peptide" evidence="1">
    <location>
        <begin position="1"/>
        <end position="30"/>
    </location>
</feature>
<evidence type="ECO:0000313" key="2">
    <source>
        <dbReference type="EMBL" id="MBB4959112.1"/>
    </source>
</evidence>
<protein>
    <recommendedName>
        <fullName evidence="4">Secreted protein</fullName>
    </recommendedName>
</protein>
<name>A0A7W7SRT0_9ACTN</name>
<evidence type="ECO:0008006" key="4">
    <source>
        <dbReference type="Google" id="ProtNLM"/>
    </source>
</evidence>
<comment type="caution">
    <text evidence="2">The sequence shown here is derived from an EMBL/GenBank/DDBJ whole genome shotgun (WGS) entry which is preliminary data.</text>
</comment>
<dbReference type="RefSeq" id="WP_184535096.1">
    <property type="nucleotide sequence ID" value="NZ_JACHJW010000001.1"/>
</dbReference>
<evidence type="ECO:0000256" key="1">
    <source>
        <dbReference type="SAM" id="SignalP"/>
    </source>
</evidence>
<evidence type="ECO:0000313" key="3">
    <source>
        <dbReference type="Proteomes" id="UP000578819"/>
    </source>
</evidence>
<keyword evidence="1" id="KW-0732">Signal</keyword>
<reference evidence="2 3" key="1">
    <citation type="submission" date="2020-08" db="EMBL/GenBank/DDBJ databases">
        <title>Sequencing the genomes of 1000 actinobacteria strains.</title>
        <authorList>
            <person name="Klenk H.-P."/>
        </authorList>
    </citation>
    <scope>NUCLEOTIDE SEQUENCE [LARGE SCALE GENOMIC DNA]</scope>
    <source>
        <strain evidence="2 3">DSM 45886</strain>
    </source>
</reference>
<gene>
    <name evidence="2" type="ORF">FHR38_002845</name>
</gene>
<organism evidence="2 3">
    <name type="scientific">Micromonospora polyrhachis</name>
    <dbReference type="NCBI Taxonomy" id="1282883"/>
    <lineage>
        <taxon>Bacteria</taxon>
        <taxon>Bacillati</taxon>
        <taxon>Actinomycetota</taxon>
        <taxon>Actinomycetes</taxon>
        <taxon>Micromonosporales</taxon>
        <taxon>Micromonosporaceae</taxon>
        <taxon>Micromonospora</taxon>
    </lineage>
</organism>
<dbReference type="AlphaFoldDB" id="A0A7W7SRT0"/>
<proteinExistence type="predicted"/>
<accession>A0A7W7SRT0</accession>
<sequence length="438" mass="47446">MNSRLKPSFIACAVVATLVSSTVLAPPAVAADVRLSQVTDRSASAFTLTPDFSLTSYANALASRIGADNVATVLDTANRSVTACNSSQLQAQPEYYARTDIPLDPSQIISSSDRFCWNAEDSSTKNWLPQGITGSSDADDDHLWGEDRVMTVAWHYSATNAGTSYDKGARISMVDRNTGKYRHVLLVEPTRTSTPNYKAMGIHAGGIAWAGNYLYVTDTAVGLRVFDMRKFLWVDAANGNQVGLVNGVYKGHGYSYVLPQIGVYKQANIQSSCVPATSSLCFSSLTLDRSTTPDTLVVGEYRNNVDTANLNVVGGRVVRYPVDASTRQLTLTAGKAVPRDAVTIPKSNIQGVQTWNDTYYLGRSSADKHSFFFTGPRDVPMKTWSWGVGGEDLYHEHTGTGSTMSAGKVWTATEHYVDPNGAVIDKRVVFAVPLSQTF</sequence>
<feature type="chain" id="PRO_5031340017" description="Secreted protein" evidence="1">
    <location>
        <begin position="31"/>
        <end position="438"/>
    </location>
</feature>
<dbReference type="Proteomes" id="UP000578819">
    <property type="component" value="Unassembled WGS sequence"/>
</dbReference>
<dbReference type="EMBL" id="JACHJW010000001">
    <property type="protein sequence ID" value="MBB4959112.1"/>
    <property type="molecule type" value="Genomic_DNA"/>
</dbReference>